<feature type="domain" description="Aminoglycoside phosphotransferase" evidence="2">
    <location>
        <begin position="113"/>
        <end position="180"/>
    </location>
</feature>
<dbReference type="Pfam" id="PF01636">
    <property type="entry name" value="APH"/>
    <property type="match status" value="1"/>
</dbReference>
<dbReference type="InterPro" id="IPR011009">
    <property type="entry name" value="Kinase-like_dom_sf"/>
</dbReference>
<evidence type="ECO:0000313" key="4">
    <source>
        <dbReference type="Proteomes" id="UP000007947"/>
    </source>
</evidence>
<protein>
    <recommendedName>
        <fullName evidence="2">Aminoglycoside phosphotransferase domain-containing protein</fullName>
    </recommendedName>
</protein>
<evidence type="ECO:0000256" key="1">
    <source>
        <dbReference type="SAM" id="MobiDB-lite"/>
    </source>
</evidence>
<evidence type="ECO:0000313" key="3">
    <source>
        <dbReference type="EMBL" id="BAK36534.1"/>
    </source>
</evidence>
<dbReference type="SUPFAM" id="SSF56112">
    <property type="entry name" value="Protein kinase-like (PK-like)"/>
    <property type="match status" value="1"/>
</dbReference>
<proteinExistence type="predicted"/>
<dbReference type="EMBL" id="AP012204">
    <property type="protein sequence ID" value="BAK36534.1"/>
    <property type="molecule type" value="Genomic_DNA"/>
</dbReference>
<dbReference type="Gene3D" id="3.90.1200.10">
    <property type="match status" value="1"/>
</dbReference>
<dbReference type="InterPro" id="IPR002575">
    <property type="entry name" value="Aminoglycoside_PTrfase"/>
</dbReference>
<dbReference type="STRING" id="1032480.MLP_35200"/>
<dbReference type="OrthoDB" id="236897at2"/>
<accession>F5XN84</accession>
<dbReference type="HOGENOM" id="CLU_066396_0_0_11"/>
<feature type="region of interest" description="Disordered" evidence="1">
    <location>
        <begin position="256"/>
        <end position="278"/>
    </location>
</feature>
<reference evidence="3 4" key="1">
    <citation type="submission" date="2011-05" db="EMBL/GenBank/DDBJ databases">
        <title>Whole genome sequence of Microlunatus phosphovorus NM-1.</title>
        <authorList>
            <person name="Hosoyama A."/>
            <person name="Sasaki K."/>
            <person name="Harada T."/>
            <person name="Igarashi R."/>
            <person name="Kawakoshi A."/>
            <person name="Sasagawa M."/>
            <person name="Fukada J."/>
            <person name="Nakamura S."/>
            <person name="Katano Y."/>
            <person name="Hanada S."/>
            <person name="Kamagata Y."/>
            <person name="Nakamura N."/>
            <person name="Yamazaki S."/>
            <person name="Fujita N."/>
        </authorList>
    </citation>
    <scope>NUCLEOTIDE SEQUENCE [LARGE SCALE GENOMIC DNA]</scope>
    <source>
        <strain evidence="4">ATCC 700054 / DSM 10555 / JCM 9379 / NBRC 101784 / NCIMB 13414 / VKM Ac-1990 / NM-1</strain>
    </source>
</reference>
<dbReference type="RefSeq" id="WP_013864389.1">
    <property type="nucleotide sequence ID" value="NC_015635.1"/>
</dbReference>
<gene>
    <name evidence="3" type="ordered locus">MLP_35200</name>
</gene>
<keyword evidence="4" id="KW-1185">Reference proteome</keyword>
<evidence type="ECO:0000259" key="2">
    <source>
        <dbReference type="Pfam" id="PF01636"/>
    </source>
</evidence>
<dbReference type="KEGG" id="mph:MLP_35200"/>
<organism evidence="3 4">
    <name type="scientific">Microlunatus phosphovorus (strain ATCC 700054 / DSM 10555 / JCM 9379 / NBRC 101784 / NCIMB 13414 / VKM Ac-1990 / NM-1)</name>
    <dbReference type="NCBI Taxonomy" id="1032480"/>
    <lineage>
        <taxon>Bacteria</taxon>
        <taxon>Bacillati</taxon>
        <taxon>Actinomycetota</taxon>
        <taxon>Actinomycetes</taxon>
        <taxon>Propionibacteriales</taxon>
        <taxon>Propionibacteriaceae</taxon>
        <taxon>Microlunatus</taxon>
    </lineage>
</organism>
<dbReference type="AlphaFoldDB" id="F5XN84"/>
<name>F5XN84_MICPN</name>
<sequence length="278" mass="29828">MELPEQALAGGMDAARGVVRVGDTVRRPGMRAGVKELLLHLERVGFVGAPRYLGTDEKDRHVVSWVDGDVPVPPYPEWAMTETALVSLGRLLREYHEAVASFSPVAADWSTEWADPHGGPTVCHNDLYPENVVFRDGVVVALIDFDMAGPGRPLWDLAIAASEWAPLHAPSARPAAQQGLDAVRRVGLLAAAYGLAADRAEDLLDIVLEERAHSTQNILKQAAAGDPVWVAHVNEPGFAERTAADLDWLDAQRAALQSSTGMPASGESAAEGRGRPTR</sequence>
<dbReference type="eggNOG" id="COG0510">
    <property type="taxonomic scope" value="Bacteria"/>
</dbReference>
<dbReference type="Proteomes" id="UP000007947">
    <property type="component" value="Chromosome"/>
</dbReference>